<dbReference type="InterPro" id="IPR017981">
    <property type="entry name" value="GPCR_2-like_7TM"/>
</dbReference>
<dbReference type="PROSITE" id="PS50227">
    <property type="entry name" value="G_PROTEIN_RECEP_F2_3"/>
    <property type="match status" value="1"/>
</dbReference>
<dbReference type="OrthoDB" id="5967113at2759"/>
<dbReference type="SUPFAM" id="SSF111418">
    <property type="entry name" value="Hormone receptor domain"/>
    <property type="match status" value="1"/>
</dbReference>
<reference evidence="14 15" key="1">
    <citation type="submission" date="2020-06" db="EMBL/GenBank/DDBJ databases">
        <authorList>
            <person name="Li R."/>
            <person name="Bekaert M."/>
        </authorList>
    </citation>
    <scope>NUCLEOTIDE SEQUENCE [LARGE SCALE GENOMIC DNA]</scope>
    <source>
        <strain evidence="15">wild</strain>
    </source>
</reference>
<dbReference type="InterPro" id="IPR001879">
    <property type="entry name" value="GPCR_2_extracellular_dom"/>
</dbReference>
<evidence type="ECO:0000256" key="9">
    <source>
        <dbReference type="ARBA" id="ARBA00023180"/>
    </source>
</evidence>
<feature type="transmembrane region" description="Helical" evidence="11">
    <location>
        <begin position="278"/>
        <end position="298"/>
    </location>
</feature>
<dbReference type="GO" id="GO:0017046">
    <property type="term" value="F:peptide hormone binding"/>
    <property type="evidence" value="ECO:0007669"/>
    <property type="project" value="TreeGrafter"/>
</dbReference>
<dbReference type="InterPro" id="IPR017983">
    <property type="entry name" value="GPCR_2_secretin-like_CS"/>
</dbReference>
<dbReference type="PANTHER" id="PTHR45620">
    <property type="entry name" value="PDF RECEPTOR-LIKE PROTEIN-RELATED"/>
    <property type="match status" value="1"/>
</dbReference>
<dbReference type="SUPFAM" id="SSF81321">
    <property type="entry name" value="Family A G protein-coupled receptor-like"/>
    <property type="match status" value="1"/>
</dbReference>
<keyword evidence="10" id="KW-0807">Transducer</keyword>
<dbReference type="Pfam" id="PF02793">
    <property type="entry name" value="HRM"/>
    <property type="match status" value="1"/>
</dbReference>
<dbReference type="InterPro" id="IPR050332">
    <property type="entry name" value="GPCR_2"/>
</dbReference>
<dbReference type="PROSITE" id="PS50261">
    <property type="entry name" value="G_PROTEIN_RECEP_F2_4"/>
    <property type="match status" value="1"/>
</dbReference>
<evidence type="ECO:0000256" key="6">
    <source>
        <dbReference type="ARBA" id="ARBA00023040"/>
    </source>
</evidence>
<feature type="transmembrane region" description="Helical" evidence="11">
    <location>
        <begin position="596"/>
        <end position="619"/>
    </location>
</feature>
<evidence type="ECO:0000313" key="15">
    <source>
        <dbReference type="Proteomes" id="UP000507470"/>
    </source>
</evidence>
<dbReference type="InterPro" id="IPR036445">
    <property type="entry name" value="GPCR_2_extracell_dom_sf"/>
</dbReference>
<dbReference type="Gene3D" id="4.10.1240.10">
    <property type="entry name" value="GPCR, family 2, extracellular hormone receptor domain"/>
    <property type="match status" value="1"/>
</dbReference>
<keyword evidence="7 11" id="KW-0472">Membrane</keyword>
<dbReference type="AlphaFoldDB" id="A0A6J8C8Q0"/>
<sequence>MIYLPPGSHKRKSVINLIKYLPPGSHKRKSVINFIKYLPPGSHKRKSVINLIKYLPPGSHKRSHKRKSVINLIKYLPPGSHKRNTIINLIKYLPPGSHKRKSVINFIKYLPPGSHKRKSVINFIKYLPPGSHKRKSVINFIKYLPPGSHKRKSVVNLIKYLLQVVTNVVIKYLPPGSHKRKSVKRKSVINLIKYLPPGSHKRKSAINFIKYLPPGRSKENITIFNAIFYDEVIYNSLCYHDDMMQYSVEATHRSLRLVVTELCNLDCKGNCEASDYDLILVNGTMCYILCSIVLVLIFRMCGGKVCHQNEVSDVSKSLQYEQEMIQKAEEKCNVSMLSASVRNDSYCNQVFDGIMCWPPTESGSLSIQPCPSYMYSLLPNGNASRTCLRNGEWYVHPIFNKTWTNLSGCFDPTLKYNSPSVVPAIVKEHMRYIQILYDVGYSISLVSLLVAVSIMLYFRNLHCQRNTIHINMFVSFIFRSIICLIKDSYVIPEINSIYSTDENKNIQSFGQSVGCKIVYTFFYYILSTNFMWIFIEGIYMHTFVMSTKYNVSSSLYKTLLVFGWGTPSTFVIPWVIMRIKHENTLCWSTNDVDKGYYWIIKGPITVTVVINFIFFVNIMRVLYTKLTASHTRNPKRYRKLAKSTLILIPLFGVYYLAFIAVPVCMEPILEVIWLYTEMFFNSFQGFAVAILFCFMNEEVRREIRKVKRDHKLRRNSHISNRSTSRTVEQFFQSEHDNIMLGADPKPANVHFELDEKSRIILEKTKHLFNDGNDRNLNTTVNGIYLNGENSNLVSINDTIIES</sequence>
<comment type="similarity">
    <text evidence="2">Belongs to the G-protein coupled receptor 2 family.</text>
</comment>
<dbReference type="EMBL" id="CACVKT020004829">
    <property type="protein sequence ID" value="CAC5391806.1"/>
    <property type="molecule type" value="Genomic_DNA"/>
</dbReference>
<dbReference type="GO" id="GO:0007188">
    <property type="term" value="P:adenylate cyclase-modulating G protein-coupled receptor signaling pathway"/>
    <property type="evidence" value="ECO:0007669"/>
    <property type="project" value="TreeGrafter"/>
</dbReference>
<evidence type="ECO:0000256" key="1">
    <source>
        <dbReference type="ARBA" id="ARBA00004651"/>
    </source>
</evidence>
<dbReference type="SMART" id="SM00008">
    <property type="entry name" value="HormR"/>
    <property type="match status" value="1"/>
</dbReference>
<evidence type="ECO:0000259" key="13">
    <source>
        <dbReference type="PROSITE" id="PS50261"/>
    </source>
</evidence>
<evidence type="ECO:0000313" key="14">
    <source>
        <dbReference type="EMBL" id="CAC5391806.1"/>
    </source>
</evidence>
<dbReference type="GO" id="GO:0005886">
    <property type="term" value="C:plasma membrane"/>
    <property type="evidence" value="ECO:0007669"/>
    <property type="project" value="UniProtKB-SubCell"/>
</dbReference>
<gene>
    <name evidence="14" type="ORF">MCOR_26788</name>
</gene>
<feature type="transmembrane region" description="Helical" evidence="11">
    <location>
        <begin position="640"/>
        <end position="660"/>
    </location>
</feature>
<feature type="transmembrane region" description="Helical" evidence="11">
    <location>
        <begin position="517"/>
        <end position="535"/>
    </location>
</feature>
<dbReference type="PROSITE" id="PS00650">
    <property type="entry name" value="G_PROTEIN_RECEP_F2_2"/>
    <property type="match status" value="1"/>
</dbReference>
<keyword evidence="9" id="KW-0325">Glycoprotein</keyword>
<keyword evidence="5 11" id="KW-1133">Transmembrane helix</keyword>
<keyword evidence="4 11" id="KW-0812">Transmembrane</keyword>
<keyword evidence="8" id="KW-0675">Receptor</keyword>
<evidence type="ECO:0000256" key="7">
    <source>
        <dbReference type="ARBA" id="ARBA00023136"/>
    </source>
</evidence>
<evidence type="ECO:0000256" key="5">
    <source>
        <dbReference type="ARBA" id="ARBA00022989"/>
    </source>
</evidence>
<proteinExistence type="inferred from homology"/>
<dbReference type="Gene3D" id="1.20.1070.10">
    <property type="entry name" value="Rhodopsin 7-helix transmembrane proteins"/>
    <property type="match status" value="1"/>
</dbReference>
<feature type="transmembrane region" description="Helical" evidence="11">
    <location>
        <begin position="435"/>
        <end position="458"/>
    </location>
</feature>
<feature type="transmembrane region" description="Helical" evidence="11">
    <location>
        <begin position="672"/>
        <end position="695"/>
    </location>
</feature>
<dbReference type="InterPro" id="IPR000832">
    <property type="entry name" value="GPCR_2_secretin-like"/>
</dbReference>
<keyword evidence="3" id="KW-1003">Cell membrane</keyword>
<comment type="subcellular location">
    <subcellularLocation>
        <location evidence="1">Cell membrane</location>
        <topology evidence="1">Multi-pass membrane protein</topology>
    </subcellularLocation>
</comment>
<organism evidence="14 15">
    <name type="scientific">Mytilus coruscus</name>
    <name type="common">Sea mussel</name>
    <dbReference type="NCBI Taxonomy" id="42192"/>
    <lineage>
        <taxon>Eukaryota</taxon>
        <taxon>Metazoa</taxon>
        <taxon>Spiralia</taxon>
        <taxon>Lophotrochozoa</taxon>
        <taxon>Mollusca</taxon>
        <taxon>Bivalvia</taxon>
        <taxon>Autobranchia</taxon>
        <taxon>Pteriomorphia</taxon>
        <taxon>Mytilida</taxon>
        <taxon>Mytiloidea</taxon>
        <taxon>Mytilidae</taxon>
        <taxon>Mytilinae</taxon>
        <taxon>Mytilus</taxon>
    </lineage>
</organism>
<dbReference type="GO" id="GO:0008528">
    <property type="term" value="F:G protein-coupled peptide receptor activity"/>
    <property type="evidence" value="ECO:0007669"/>
    <property type="project" value="TreeGrafter"/>
</dbReference>
<dbReference type="PRINTS" id="PR00249">
    <property type="entry name" value="GPCRSECRETIN"/>
</dbReference>
<evidence type="ECO:0000256" key="10">
    <source>
        <dbReference type="ARBA" id="ARBA00023224"/>
    </source>
</evidence>
<accession>A0A6J8C8Q0</accession>
<keyword evidence="15" id="KW-1185">Reference proteome</keyword>
<dbReference type="GO" id="GO:0007166">
    <property type="term" value="P:cell surface receptor signaling pathway"/>
    <property type="evidence" value="ECO:0007669"/>
    <property type="project" value="InterPro"/>
</dbReference>
<evidence type="ECO:0000259" key="12">
    <source>
        <dbReference type="PROSITE" id="PS50227"/>
    </source>
</evidence>
<evidence type="ECO:0000256" key="4">
    <source>
        <dbReference type="ARBA" id="ARBA00022692"/>
    </source>
</evidence>
<evidence type="ECO:0000256" key="3">
    <source>
        <dbReference type="ARBA" id="ARBA00022475"/>
    </source>
</evidence>
<feature type="transmembrane region" description="Helical" evidence="11">
    <location>
        <begin position="555"/>
        <end position="576"/>
    </location>
</feature>
<name>A0A6J8C8Q0_MYTCO</name>
<dbReference type="PANTHER" id="PTHR45620:SF1">
    <property type="entry name" value="G-PROTEIN COUPLED RECEPTORS FAMILY 2 PROFILE 2 DOMAIN-CONTAINING PROTEIN"/>
    <property type="match status" value="1"/>
</dbReference>
<dbReference type="PROSITE" id="PS00649">
    <property type="entry name" value="G_PROTEIN_RECEP_F2_1"/>
    <property type="match status" value="1"/>
</dbReference>
<dbReference type="Proteomes" id="UP000507470">
    <property type="component" value="Unassembled WGS sequence"/>
</dbReference>
<evidence type="ECO:0000256" key="2">
    <source>
        <dbReference type="ARBA" id="ARBA00005314"/>
    </source>
</evidence>
<feature type="domain" description="G-protein coupled receptors family 2 profile 1" evidence="12">
    <location>
        <begin position="331"/>
        <end position="413"/>
    </location>
</feature>
<keyword evidence="6" id="KW-0297">G-protein coupled receptor</keyword>
<evidence type="ECO:0000256" key="8">
    <source>
        <dbReference type="ARBA" id="ARBA00023170"/>
    </source>
</evidence>
<protein>
    <submittedName>
        <fullName evidence="14">PTHR1</fullName>
    </submittedName>
</protein>
<feature type="domain" description="G-protein coupled receptors family 2 profile 2" evidence="13">
    <location>
        <begin position="433"/>
        <end position="696"/>
    </location>
</feature>
<dbReference type="Pfam" id="PF00002">
    <property type="entry name" value="7tm_2"/>
    <property type="match status" value="1"/>
</dbReference>
<evidence type="ECO:0000256" key="11">
    <source>
        <dbReference type="SAM" id="Phobius"/>
    </source>
</evidence>